<feature type="compositionally biased region" description="Basic and acidic residues" evidence="2">
    <location>
        <begin position="387"/>
        <end position="405"/>
    </location>
</feature>
<dbReference type="AlphaFoldDB" id="A0AAD7Q508"/>
<reference evidence="3" key="1">
    <citation type="journal article" date="2023" name="Science">
        <title>Elucidation of the pathway for biosynthesis of saponin adjuvants from the soapbark tree.</title>
        <authorList>
            <person name="Reed J."/>
            <person name="Orme A."/>
            <person name="El-Demerdash A."/>
            <person name="Owen C."/>
            <person name="Martin L.B.B."/>
            <person name="Misra R.C."/>
            <person name="Kikuchi S."/>
            <person name="Rejzek M."/>
            <person name="Martin A.C."/>
            <person name="Harkess A."/>
            <person name="Leebens-Mack J."/>
            <person name="Louveau T."/>
            <person name="Stephenson M.J."/>
            <person name="Osbourn A."/>
        </authorList>
    </citation>
    <scope>NUCLEOTIDE SEQUENCE</scope>
    <source>
        <strain evidence="3">S10</strain>
    </source>
</reference>
<gene>
    <name evidence="3" type="ORF">O6P43_004967</name>
</gene>
<dbReference type="PANTHER" id="PTHR47270">
    <property type="entry name" value="PROTEIN MLP1-LIKE"/>
    <property type="match status" value="1"/>
</dbReference>
<dbReference type="EMBL" id="JARAOO010000003">
    <property type="protein sequence ID" value="KAJ7974981.1"/>
    <property type="molecule type" value="Genomic_DNA"/>
</dbReference>
<feature type="coiled-coil region" evidence="1">
    <location>
        <begin position="249"/>
        <end position="297"/>
    </location>
</feature>
<accession>A0AAD7Q508</accession>
<dbReference type="PANTHER" id="PTHR47270:SF13">
    <property type="entry name" value="HEAVY CHAIN-LIKE PROTEIN, PUTATIVE-RELATED"/>
    <property type="match status" value="1"/>
</dbReference>
<name>A0AAD7Q508_QUISA</name>
<evidence type="ECO:0000256" key="1">
    <source>
        <dbReference type="SAM" id="Coils"/>
    </source>
</evidence>
<protein>
    <submittedName>
        <fullName evidence="3">Myosin heavy chain-like protein</fullName>
    </submittedName>
</protein>
<keyword evidence="1" id="KW-0175">Coiled coil</keyword>
<evidence type="ECO:0000313" key="3">
    <source>
        <dbReference type="EMBL" id="KAJ7974981.1"/>
    </source>
</evidence>
<dbReference type="Proteomes" id="UP001163823">
    <property type="component" value="Chromosome 3"/>
</dbReference>
<feature type="coiled-coil region" evidence="1">
    <location>
        <begin position="2"/>
        <end position="142"/>
    </location>
</feature>
<keyword evidence="4" id="KW-1185">Reference proteome</keyword>
<dbReference type="KEGG" id="qsa:O6P43_004967"/>
<organism evidence="3 4">
    <name type="scientific">Quillaja saponaria</name>
    <name type="common">Soap bark tree</name>
    <dbReference type="NCBI Taxonomy" id="32244"/>
    <lineage>
        <taxon>Eukaryota</taxon>
        <taxon>Viridiplantae</taxon>
        <taxon>Streptophyta</taxon>
        <taxon>Embryophyta</taxon>
        <taxon>Tracheophyta</taxon>
        <taxon>Spermatophyta</taxon>
        <taxon>Magnoliopsida</taxon>
        <taxon>eudicotyledons</taxon>
        <taxon>Gunneridae</taxon>
        <taxon>Pentapetalae</taxon>
        <taxon>rosids</taxon>
        <taxon>fabids</taxon>
        <taxon>Fabales</taxon>
        <taxon>Quillajaceae</taxon>
        <taxon>Quillaja</taxon>
    </lineage>
</organism>
<proteinExistence type="predicted"/>
<feature type="region of interest" description="Disordered" evidence="2">
    <location>
        <begin position="381"/>
        <end position="407"/>
    </location>
</feature>
<sequence>MYLEKTVEVQNLQTEIAHLNNQISATHDEKERTASDAVLEVYALCTDKVMLEAALQEVQEKIKFYESNLEHLQTKSEANGRGLTEELTATKKDLEALMANHEKVLMLLGTLKSNEAKSKSIIRGLELELKASEFKRLQVEEEMSNLVGLMKTEMLQDEILALKKSLIEAKFENRRLEASFQTLSGDYEEQKVENISNIQRISSMQKDLSELEDYKRSKVALEDKVLGLEWDLTARESSLCLHAEMNYELVQIRRANIHFQRKIQCLEDEKVVCLEKVKTLKEELKQKKDVKLSQNDESKLSEVQMKKMEPGRRVDSIEKLSVETDQLQQPSNSQDKVVLEQYCDARIFQLRGTDPLSKIQFLENELADSLRENDMFKSQLKSMLSGKRNDNSDSPEKLPAKEESVNRTAYEQRISSLENEFTNLSERYLNMSLKYADVESQHDKLVLQLKSFKNGRN</sequence>
<evidence type="ECO:0000256" key="2">
    <source>
        <dbReference type="SAM" id="MobiDB-lite"/>
    </source>
</evidence>
<evidence type="ECO:0000313" key="4">
    <source>
        <dbReference type="Proteomes" id="UP001163823"/>
    </source>
</evidence>
<comment type="caution">
    <text evidence="3">The sequence shown here is derived from an EMBL/GenBank/DDBJ whole genome shotgun (WGS) entry which is preliminary data.</text>
</comment>